<dbReference type="Proteomes" id="UP000236621">
    <property type="component" value="Unassembled WGS sequence"/>
</dbReference>
<keyword evidence="2" id="KW-1185">Reference proteome</keyword>
<organism evidence="1 2">
    <name type="scientific">Tolypocladium capitatum</name>
    <dbReference type="NCBI Taxonomy" id="45235"/>
    <lineage>
        <taxon>Eukaryota</taxon>
        <taxon>Fungi</taxon>
        <taxon>Dikarya</taxon>
        <taxon>Ascomycota</taxon>
        <taxon>Pezizomycotina</taxon>
        <taxon>Sordariomycetes</taxon>
        <taxon>Hypocreomycetidae</taxon>
        <taxon>Hypocreales</taxon>
        <taxon>Ophiocordycipitaceae</taxon>
        <taxon>Tolypocladium</taxon>
    </lineage>
</organism>
<dbReference type="AlphaFoldDB" id="A0A2K3QIN1"/>
<dbReference type="EMBL" id="NRSZ01000409">
    <property type="protein sequence ID" value="PNY27396.1"/>
    <property type="molecule type" value="Genomic_DNA"/>
</dbReference>
<name>A0A2K3QIN1_9HYPO</name>
<reference evidence="1 2" key="1">
    <citation type="submission" date="2017-08" db="EMBL/GenBank/DDBJ databases">
        <title>Harnessing the power of phylogenomics to disentangle the directionality and signatures of interkingdom host jumping in the parasitic fungal genus Tolypocladium.</title>
        <authorList>
            <person name="Quandt C.A."/>
            <person name="Patterson W."/>
            <person name="Spatafora J.W."/>
        </authorList>
    </citation>
    <scope>NUCLEOTIDE SEQUENCE [LARGE SCALE GENOMIC DNA]</scope>
    <source>
        <strain evidence="1 2">CBS 113982</strain>
    </source>
</reference>
<comment type="caution">
    <text evidence="1">The sequence shown here is derived from an EMBL/GenBank/DDBJ whole genome shotgun (WGS) entry which is preliminary data.</text>
</comment>
<gene>
    <name evidence="1" type="ORF">TCAP_02669</name>
</gene>
<evidence type="ECO:0000313" key="1">
    <source>
        <dbReference type="EMBL" id="PNY27396.1"/>
    </source>
</evidence>
<accession>A0A2K3QIN1</accession>
<evidence type="ECO:0000313" key="2">
    <source>
        <dbReference type="Proteomes" id="UP000236621"/>
    </source>
</evidence>
<proteinExistence type="predicted"/>
<protein>
    <submittedName>
        <fullName evidence="1">Uncharacterized protein</fullName>
    </submittedName>
</protein>
<sequence>MQTCLCEMRHRGPDAPSANVLLFHPVHAAPQHLRRPLRPNLPLQLPQRPQHLIQHLRAPPRRQFPVGGPWLPRLSVAPIRLHGPARLVAEHHLVVDARRADVGPRAGGEEARLAAGAPVGAVDADAGEGVDGEVAGA</sequence>